<dbReference type="Proteomes" id="UP000298327">
    <property type="component" value="Unassembled WGS sequence"/>
</dbReference>
<dbReference type="Pfam" id="PF05368">
    <property type="entry name" value="NmrA"/>
    <property type="match status" value="1"/>
</dbReference>
<evidence type="ECO:0000256" key="2">
    <source>
        <dbReference type="ARBA" id="ARBA00022857"/>
    </source>
</evidence>
<organism evidence="5 6">
    <name type="scientific">Dentipellis fragilis</name>
    <dbReference type="NCBI Taxonomy" id="205917"/>
    <lineage>
        <taxon>Eukaryota</taxon>
        <taxon>Fungi</taxon>
        <taxon>Dikarya</taxon>
        <taxon>Basidiomycota</taxon>
        <taxon>Agaricomycotina</taxon>
        <taxon>Agaricomycetes</taxon>
        <taxon>Russulales</taxon>
        <taxon>Hericiaceae</taxon>
        <taxon>Dentipellis</taxon>
    </lineage>
</organism>
<dbReference type="InterPro" id="IPR008030">
    <property type="entry name" value="NmrA-like"/>
</dbReference>
<keyword evidence="6" id="KW-1185">Reference proteome</keyword>
<dbReference type="GO" id="GO:0016491">
    <property type="term" value="F:oxidoreductase activity"/>
    <property type="evidence" value="ECO:0007669"/>
    <property type="project" value="UniProtKB-KW"/>
</dbReference>
<dbReference type="SUPFAM" id="SSF51735">
    <property type="entry name" value="NAD(P)-binding Rossmann-fold domains"/>
    <property type="match status" value="1"/>
</dbReference>
<dbReference type="InterPro" id="IPR051609">
    <property type="entry name" value="NmrA/Isoflavone_reductase-like"/>
</dbReference>
<feature type="domain" description="NmrA-like" evidence="4">
    <location>
        <begin position="10"/>
        <end position="246"/>
    </location>
</feature>
<sequence>MSNFTSFAIAGVGNVGSFLAEELLKLKASGKVKEVVLLTRSVCPLRLRTRTPLPKRLPRKGAKVAPVDYTSKDALTAALSGVDVVISTFSPTGFEAQENVAVAAKAAGVRLFVPSEFGNPTEGIKEGLLAVKSRFHARLRELGLPSLLVFNGPFTDYIFVPFVNLDIKGGKITVGGDGNSPVSFTSRTDIGRFLAYTLTTLSPDQLSNKVFRIEGDRISFNDVVKQYEAKTGKKVDITYRSIADLQAAIKANGQDFASVLHLSWAQGGGVVGKPEELSNGLYPGWNPKKVIEVIAP</sequence>
<protein>
    <recommendedName>
        <fullName evidence="4">NmrA-like domain-containing protein</fullName>
    </recommendedName>
</protein>
<accession>A0A4Y9YNE5</accession>
<dbReference type="Gene3D" id="3.40.50.720">
    <property type="entry name" value="NAD(P)-binding Rossmann-like Domain"/>
    <property type="match status" value="1"/>
</dbReference>
<proteinExistence type="inferred from homology"/>
<evidence type="ECO:0000256" key="3">
    <source>
        <dbReference type="ARBA" id="ARBA00023002"/>
    </source>
</evidence>
<evidence type="ECO:0000313" key="5">
    <source>
        <dbReference type="EMBL" id="TFY63177.1"/>
    </source>
</evidence>
<dbReference type="STRING" id="205917.A0A4Y9YNE5"/>
<dbReference type="Gene3D" id="3.90.25.10">
    <property type="entry name" value="UDP-galactose 4-epimerase, domain 1"/>
    <property type="match status" value="1"/>
</dbReference>
<name>A0A4Y9YNE5_9AGAM</name>
<dbReference type="OrthoDB" id="9974981at2759"/>
<gene>
    <name evidence="5" type="ORF">EVG20_g6417</name>
</gene>
<comment type="similarity">
    <text evidence="1">Belongs to the NmrA-type oxidoreductase family. Isoflavone reductase subfamily.</text>
</comment>
<dbReference type="InterPro" id="IPR036291">
    <property type="entry name" value="NAD(P)-bd_dom_sf"/>
</dbReference>
<dbReference type="PANTHER" id="PTHR47706">
    <property type="entry name" value="NMRA-LIKE FAMILY PROTEIN"/>
    <property type="match status" value="1"/>
</dbReference>
<dbReference type="PANTHER" id="PTHR47706:SF4">
    <property type="entry name" value="NMRA-LIKE DOMAIN-CONTAINING PROTEIN"/>
    <property type="match status" value="1"/>
</dbReference>
<keyword evidence="3" id="KW-0560">Oxidoreductase</keyword>
<dbReference type="AlphaFoldDB" id="A0A4Y9YNE5"/>
<comment type="caution">
    <text evidence="5">The sequence shown here is derived from an EMBL/GenBank/DDBJ whole genome shotgun (WGS) entry which is preliminary data.</text>
</comment>
<evidence type="ECO:0000313" key="6">
    <source>
        <dbReference type="Proteomes" id="UP000298327"/>
    </source>
</evidence>
<keyword evidence="2" id="KW-0521">NADP</keyword>
<dbReference type="EMBL" id="SEOQ01000428">
    <property type="protein sequence ID" value="TFY63177.1"/>
    <property type="molecule type" value="Genomic_DNA"/>
</dbReference>
<evidence type="ECO:0000256" key="1">
    <source>
        <dbReference type="ARBA" id="ARBA00005725"/>
    </source>
</evidence>
<evidence type="ECO:0000259" key="4">
    <source>
        <dbReference type="Pfam" id="PF05368"/>
    </source>
</evidence>
<reference evidence="5 6" key="1">
    <citation type="submission" date="2019-02" db="EMBL/GenBank/DDBJ databases">
        <title>Genome sequencing of the rare red list fungi Dentipellis fragilis.</title>
        <authorList>
            <person name="Buettner E."/>
            <person name="Kellner H."/>
        </authorList>
    </citation>
    <scope>NUCLEOTIDE SEQUENCE [LARGE SCALE GENOMIC DNA]</scope>
    <source>
        <strain evidence="5 6">DSM 105465</strain>
    </source>
</reference>